<keyword evidence="1" id="KW-0472">Membrane</keyword>
<sequence>MYDRIIQLLMLAVATTSLIITLLPPPAPISIPRTLYAGISPVAAQVSARPAYPPCV</sequence>
<organism evidence="2">
    <name type="scientific">Pseudomonas putida</name>
    <name type="common">Arthrobacter siderocapsulatus</name>
    <dbReference type="NCBI Taxonomy" id="303"/>
    <lineage>
        <taxon>Bacteria</taxon>
        <taxon>Pseudomonadati</taxon>
        <taxon>Pseudomonadota</taxon>
        <taxon>Gammaproteobacteria</taxon>
        <taxon>Pseudomonadales</taxon>
        <taxon>Pseudomonadaceae</taxon>
        <taxon>Pseudomonas</taxon>
    </lineage>
</organism>
<dbReference type="RefSeq" id="WP_009682432.1">
    <property type="nucleotide sequence ID" value="NZ_LNNI01000016.1"/>
</dbReference>
<dbReference type="AlphaFoldDB" id="A0A7M1HWX4"/>
<geneLocation type="plasmid" evidence="2">
    <name>p420352-strA</name>
</geneLocation>
<name>A0A7M1HWX4_PSEPU</name>
<reference evidence="2" key="1">
    <citation type="submission" date="2020-02" db="EMBL/GenBank/DDBJ databases">
        <authorList>
            <person name="Zhou D."/>
        </authorList>
    </citation>
    <scope>NUCLEOTIDE SEQUENCE</scope>
    <source>
        <strain evidence="2">15420352</strain>
        <plasmid evidence="2">p420352-strA</plasmid>
    </source>
</reference>
<keyword evidence="1" id="KW-1133">Transmembrane helix</keyword>
<dbReference type="EMBL" id="MT074087">
    <property type="protein sequence ID" value="QOQ30778.1"/>
    <property type="molecule type" value="Genomic_DNA"/>
</dbReference>
<proteinExistence type="predicted"/>
<protein>
    <submittedName>
        <fullName evidence="2">Uncharacterized protein</fullName>
    </submittedName>
</protein>
<feature type="transmembrane region" description="Helical" evidence="1">
    <location>
        <begin position="6"/>
        <end position="23"/>
    </location>
</feature>
<evidence type="ECO:0000313" key="2">
    <source>
        <dbReference type="EMBL" id="QOQ30778.1"/>
    </source>
</evidence>
<accession>A0A7M1HWX4</accession>
<keyword evidence="2" id="KW-0614">Plasmid</keyword>
<keyword evidence="1" id="KW-0812">Transmembrane</keyword>
<evidence type="ECO:0000256" key="1">
    <source>
        <dbReference type="SAM" id="Phobius"/>
    </source>
</evidence>